<dbReference type="SMART" id="SM00185">
    <property type="entry name" value="ARM"/>
    <property type="match status" value="7"/>
</dbReference>
<keyword evidence="1" id="KW-0677">Repeat</keyword>
<keyword evidence="6" id="KW-1185">Reference proteome</keyword>
<dbReference type="Gene3D" id="3.10.50.40">
    <property type="match status" value="1"/>
</dbReference>
<protein>
    <recommendedName>
        <fullName evidence="3">peptidylprolyl isomerase</fullName>
        <ecNumber evidence="3">5.2.1.8</ecNumber>
    </recommendedName>
</protein>
<dbReference type="PROSITE" id="PS50176">
    <property type="entry name" value="ARM_REPEAT"/>
    <property type="match status" value="5"/>
</dbReference>
<dbReference type="InterPro" id="IPR011989">
    <property type="entry name" value="ARM-like"/>
</dbReference>
<dbReference type="EMBL" id="JAAGAX010000005">
    <property type="protein sequence ID" value="KAF2315423.1"/>
    <property type="molecule type" value="Genomic_DNA"/>
</dbReference>
<keyword evidence="3" id="KW-0697">Rotamase</keyword>
<dbReference type="SUPFAM" id="SSF54534">
    <property type="entry name" value="FKBP-like"/>
    <property type="match status" value="1"/>
</dbReference>
<dbReference type="InterPro" id="IPR000225">
    <property type="entry name" value="Armadillo"/>
</dbReference>
<dbReference type="Proteomes" id="UP000467840">
    <property type="component" value="Chromosome 15"/>
</dbReference>
<dbReference type="GO" id="GO:0003755">
    <property type="term" value="F:peptidyl-prolyl cis-trans isomerase activity"/>
    <property type="evidence" value="ECO:0007669"/>
    <property type="project" value="UniProtKB-KW"/>
</dbReference>
<keyword evidence="3" id="KW-0413">Isomerase</keyword>
<dbReference type="Gene3D" id="3.80.10.10">
    <property type="entry name" value="Ribonuclease Inhibitor"/>
    <property type="match status" value="1"/>
</dbReference>
<feature type="domain" description="PPIase FKBP-type" evidence="4">
    <location>
        <begin position="174"/>
        <end position="261"/>
    </location>
</feature>
<reference evidence="5 6" key="1">
    <citation type="journal article" date="2020" name="Mol. Plant">
        <title>The Chromosome-Based Rubber Tree Genome Provides New Insights into Spurge Genome Evolution and Rubber Biosynthesis.</title>
        <authorList>
            <person name="Liu J."/>
            <person name="Shi C."/>
            <person name="Shi C.C."/>
            <person name="Li W."/>
            <person name="Zhang Q.J."/>
            <person name="Zhang Y."/>
            <person name="Li K."/>
            <person name="Lu H.F."/>
            <person name="Shi C."/>
            <person name="Zhu S.T."/>
            <person name="Xiao Z.Y."/>
            <person name="Nan H."/>
            <person name="Yue Y."/>
            <person name="Zhu X.G."/>
            <person name="Wu Y."/>
            <person name="Hong X.N."/>
            <person name="Fan G.Y."/>
            <person name="Tong Y."/>
            <person name="Zhang D."/>
            <person name="Mao C.L."/>
            <person name="Liu Y.L."/>
            <person name="Hao S.J."/>
            <person name="Liu W.Q."/>
            <person name="Lv M.Q."/>
            <person name="Zhang H.B."/>
            <person name="Liu Y."/>
            <person name="Hu-Tang G.R."/>
            <person name="Wang J.P."/>
            <person name="Wang J.H."/>
            <person name="Sun Y.H."/>
            <person name="Ni S.B."/>
            <person name="Chen W.B."/>
            <person name="Zhang X.C."/>
            <person name="Jiao Y.N."/>
            <person name="Eichler E.E."/>
            <person name="Li G.H."/>
            <person name="Liu X."/>
            <person name="Gao L.Z."/>
        </authorList>
    </citation>
    <scope>NUCLEOTIDE SEQUENCE [LARGE SCALE GENOMIC DNA]</scope>
    <source>
        <strain evidence="6">cv. GT1</strain>
        <tissue evidence="5">Leaf</tissue>
    </source>
</reference>
<name>A0A6A6MTA7_HEVBR</name>
<evidence type="ECO:0000313" key="6">
    <source>
        <dbReference type="Proteomes" id="UP000467840"/>
    </source>
</evidence>
<dbReference type="InterPro" id="IPR001179">
    <property type="entry name" value="PPIase_FKBP_dom"/>
</dbReference>
<feature type="repeat" description="ARM" evidence="2">
    <location>
        <begin position="727"/>
        <end position="769"/>
    </location>
</feature>
<feature type="repeat" description="ARM" evidence="2">
    <location>
        <begin position="806"/>
        <end position="837"/>
    </location>
</feature>
<evidence type="ECO:0000256" key="3">
    <source>
        <dbReference type="PROSITE-ProRule" id="PRU00277"/>
    </source>
</evidence>
<sequence length="1166" mass="126505">MSMLSSSPPCKQLPLSPSLHLSVRCSNRGFFAFSGLTDRTLSSCSNLGNLFASKKHIVRCCHNFSDRSMQNGHELHFEEKCRRRIILFFSASSGLFQTLPSLGKTKSKNPYDEKRLLEQNKRMQKENNAPADFPNFIREGFEVKVVASENYIKHDSGLIYRDFEVGKGDCPKAGQQVTFHYIGYNESGRRIDSTYLQGSPAKIRMGTNALVPGFEEGIRDMRPGGKRRMIIPPELGPPVGPSTFFSSKQFEVFDVELLSVQDCQRRTIAFYSDVDLGVWGPKVLVPCAFLFDRNMSRRVRRKVAKKGQEKVVLPSFPEIEDEVSCSDSNEAVDWTSLPDDTDMEGSRRFPCLWTSLDLRAHKCDAAMAASLASRCVNLQKLRKITDATLSVIVARHELLESLQLGPDFCERISSDAIRAIAFCCPKLMKLRLSGIRDVSADAINALAKHCPNLIDIGFLDCLNVDEVALGNVVSVCFLSVAGTSNMKWGVISHLWHKLPKLIGLDVSRTDIGPTAVSRLLSSSHSLKVLCALNCSVLEEDTTFSANRYKGKLLIALFTDVFKGLASLFADTTNSKKGKNAFLDWRNSKNKHKNLDDIMTWLEWILSHTLLRTAESNPQGLDDFWLKQGTAILLSLMQSSQEDVQERAATGLATFVVIDDENASIDCGRAEAVMRDGGIRLLLDLAKSWREGLQSEAAKVIFIANYFVVQHSKLVRECKCCKSFAEEGGINILAGLARSMNRLVAEEAAGGLWNLSVGEEHKGAIAEAGGVKALVDLIFNGPLAERAAGALANLAVMTSSMEVALAGGVHALVMLARNCKFEGVQEQAARALANLAAHGDSNTNNAAVGQEAGALEALVQLTRSPHEGSCWCFVELSFDDRNREAIAVAGGVEALVALAQSCSNASPGLQERAAGALWGLSVSEANSIAIGREGGVAPLIALARSEAEDVHETAAGALWNLAFNPGNALRIVEEGGVPALVHLCSSSVSKMARFMAALALAYMFDGRMDEFALIGTTTESTSKSVSLDGARRMALKHIETFVLTFSDQQTFAVAAASSAPAALAQVTERARIQEAGHLRCSGAEIGRFVAMLRNSSSILKACAAFALLQFTIPGGRHAMHHAGLMQNAGAARVVRAAAAAATAPLEAKIFARIVLRNLEHHQIEPSL</sequence>
<comment type="caution">
    <text evidence="5">The sequence shown here is derived from an EMBL/GenBank/DDBJ whole genome shotgun (WGS) entry which is preliminary data.</text>
</comment>
<comment type="catalytic activity">
    <reaction evidence="3">
        <text>[protein]-peptidylproline (omega=180) = [protein]-peptidylproline (omega=0)</text>
        <dbReference type="Rhea" id="RHEA:16237"/>
        <dbReference type="Rhea" id="RHEA-COMP:10747"/>
        <dbReference type="Rhea" id="RHEA-COMP:10748"/>
        <dbReference type="ChEBI" id="CHEBI:83833"/>
        <dbReference type="ChEBI" id="CHEBI:83834"/>
        <dbReference type="EC" id="5.2.1.8"/>
    </reaction>
</comment>
<dbReference type="EC" id="5.2.1.8" evidence="3"/>
<dbReference type="SUPFAM" id="SSF48371">
    <property type="entry name" value="ARM repeat"/>
    <property type="match status" value="2"/>
</dbReference>
<evidence type="ECO:0000259" key="4">
    <source>
        <dbReference type="PROSITE" id="PS50059"/>
    </source>
</evidence>
<proteinExistence type="predicted"/>
<dbReference type="InterPro" id="IPR016024">
    <property type="entry name" value="ARM-type_fold"/>
</dbReference>
<dbReference type="PANTHER" id="PTHR46976">
    <property type="entry name" value="PROTEIN ARABIDILLO 1"/>
    <property type="match status" value="1"/>
</dbReference>
<dbReference type="PANTHER" id="PTHR46976:SF1">
    <property type="entry name" value="PROTEIN ARABIDILLO 1"/>
    <property type="match status" value="1"/>
</dbReference>
<dbReference type="Pfam" id="PF00254">
    <property type="entry name" value="FKBP_C"/>
    <property type="match status" value="1"/>
</dbReference>
<evidence type="ECO:0000256" key="1">
    <source>
        <dbReference type="ARBA" id="ARBA00022737"/>
    </source>
</evidence>
<dbReference type="AlphaFoldDB" id="A0A6A6MTA7"/>
<dbReference type="InterPro" id="IPR032675">
    <property type="entry name" value="LRR_dom_sf"/>
</dbReference>
<evidence type="ECO:0000256" key="2">
    <source>
        <dbReference type="PROSITE-ProRule" id="PRU00259"/>
    </source>
</evidence>
<accession>A0A6A6MTA7</accession>
<dbReference type="Gene3D" id="1.25.10.10">
    <property type="entry name" value="Leucine-rich Repeat Variant"/>
    <property type="match status" value="4"/>
</dbReference>
<dbReference type="SUPFAM" id="SSF52047">
    <property type="entry name" value="RNI-like"/>
    <property type="match status" value="1"/>
</dbReference>
<organism evidence="5 6">
    <name type="scientific">Hevea brasiliensis</name>
    <name type="common">Para rubber tree</name>
    <name type="synonym">Siphonia brasiliensis</name>
    <dbReference type="NCBI Taxonomy" id="3981"/>
    <lineage>
        <taxon>Eukaryota</taxon>
        <taxon>Viridiplantae</taxon>
        <taxon>Streptophyta</taxon>
        <taxon>Embryophyta</taxon>
        <taxon>Tracheophyta</taxon>
        <taxon>Spermatophyta</taxon>
        <taxon>Magnoliopsida</taxon>
        <taxon>eudicotyledons</taxon>
        <taxon>Gunneridae</taxon>
        <taxon>Pentapetalae</taxon>
        <taxon>rosids</taxon>
        <taxon>fabids</taxon>
        <taxon>Malpighiales</taxon>
        <taxon>Euphorbiaceae</taxon>
        <taxon>Crotonoideae</taxon>
        <taxon>Micrandreae</taxon>
        <taxon>Hevea</taxon>
    </lineage>
</organism>
<feature type="repeat" description="ARM" evidence="2">
    <location>
        <begin position="889"/>
        <end position="934"/>
    </location>
</feature>
<gene>
    <name evidence="5" type="ORF">GH714_039182</name>
</gene>
<feature type="repeat" description="ARM" evidence="2">
    <location>
        <begin position="933"/>
        <end position="975"/>
    </location>
</feature>
<dbReference type="PROSITE" id="PS50059">
    <property type="entry name" value="FKBP_PPIASE"/>
    <property type="match status" value="1"/>
</dbReference>
<evidence type="ECO:0000313" key="5">
    <source>
        <dbReference type="EMBL" id="KAF2315423.1"/>
    </source>
</evidence>
<dbReference type="InterPro" id="IPR046357">
    <property type="entry name" value="PPIase_dom_sf"/>
</dbReference>
<dbReference type="Pfam" id="PF00514">
    <property type="entry name" value="Arm"/>
    <property type="match status" value="4"/>
</dbReference>
<feature type="repeat" description="ARM" evidence="2">
    <location>
        <begin position="768"/>
        <end position="808"/>
    </location>
</feature>